<comment type="catalytic activity">
    <reaction evidence="1">
        <text>uridine(34) in tRNA + AH2 + O2 = 5-hydroxyuridine(34) in tRNA + A + H2O</text>
        <dbReference type="Rhea" id="RHEA:64224"/>
        <dbReference type="Rhea" id="RHEA-COMP:11727"/>
        <dbReference type="Rhea" id="RHEA-COMP:13381"/>
        <dbReference type="ChEBI" id="CHEBI:13193"/>
        <dbReference type="ChEBI" id="CHEBI:15377"/>
        <dbReference type="ChEBI" id="CHEBI:15379"/>
        <dbReference type="ChEBI" id="CHEBI:17499"/>
        <dbReference type="ChEBI" id="CHEBI:65315"/>
        <dbReference type="ChEBI" id="CHEBI:136877"/>
    </reaction>
</comment>
<feature type="region of interest" description="Disordered" evidence="2">
    <location>
        <begin position="293"/>
        <end position="320"/>
    </location>
</feature>
<dbReference type="InterPro" id="IPR020936">
    <property type="entry name" value="TrhO"/>
</dbReference>
<dbReference type="OrthoDB" id="9778326at2"/>
<proteinExistence type="inferred from homology"/>
<organism evidence="4 5">
    <name type="scientific">Kineobactrum sediminis</name>
    <dbReference type="NCBI Taxonomy" id="1905677"/>
    <lineage>
        <taxon>Bacteria</taxon>
        <taxon>Pseudomonadati</taxon>
        <taxon>Pseudomonadota</taxon>
        <taxon>Gammaproteobacteria</taxon>
        <taxon>Cellvibrionales</taxon>
        <taxon>Halieaceae</taxon>
        <taxon>Kineobactrum</taxon>
    </lineage>
</organism>
<dbReference type="GO" id="GO:0006400">
    <property type="term" value="P:tRNA modification"/>
    <property type="evidence" value="ECO:0007669"/>
    <property type="project" value="UniProtKB-UniRule"/>
</dbReference>
<dbReference type="Gene3D" id="3.40.250.10">
    <property type="entry name" value="Rhodanese-like domain"/>
    <property type="match status" value="1"/>
</dbReference>
<dbReference type="Pfam" id="PF17773">
    <property type="entry name" value="UPF0176_N"/>
    <property type="match status" value="1"/>
</dbReference>
<sequence>MAQSVVAALYRFVTLENYRELREPLLDACLAAGVKGTLLLAAEGINGTIAGSREGVDAVLAWLRSDARLAALEHKESLDEGLPFYRMKVKLKREIVTMGVEGVDPNRVVGTYVSPRDWNALVNDPDVVLIDTRNDYECGIGTFRGARDPETTSFRQFPGYVREHLDPARHKKIAMFCTGGIRCEKASAFMLNEGFAEVYHLQGGILKYLEEVPEAESTWEGECFVFDNRVAVNHRLEKGSYDQCHGCRHPITEDDKASEKYERGVCCPLCYDRLTTDQKSRFAERQKQIELAASRGEQHVGAAPPGRQLASVAADQEERY</sequence>
<dbReference type="PROSITE" id="PS50206">
    <property type="entry name" value="RHODANESE_3"/>
    <property type="match status" value="1"/>
</dbReference>
<dbReference type="AlphaFoldDB" id="A0A2N5Y414"/>
<accession>A0A2N5Y414</accession>
<dbReference type="CDD" id="cd01518">
    <property type="entry name" value="RHOD_YceA"/>
    <property type="match status" value="1"/>
</dbReference>
<dbReference type="PANTHER" id="PTHR43268">
    <property type="entry name" value="THIOSULFATE SULFURTRANSFERASE/RHODANESE-LIKE DOMAIN-CONTAINING PROTEIN 2"/>
    <property type="match status" value="1"/>
</dbReference>
<dbReference type="GO" id="GO:0016705">
    <property type="term" value="F:oxidoreductase activity, acting on paired donors, with incorporation or reduction of molecular oxygen"/>
    <property type="evidence" value="ECO:0007669"/>
    <property type="project" value="UniProtKB-UniRule"/>
</dbReference>
<evidence type="ECO:0000256" key="1">
    <source>
        <dbReference type="HAMAP-Rule" id="MF_00469"/>
    </source>
</evidence>
<evidence type="ECO:0000313" key="4">
    <source>
        <dbReference type="EMBL" id="PLW83119.1"/>
    </source>
</evidence>
<dbReference type="InterPro" id="IPR040503">
    <property type="entry name" value="TRHO_N"/>
</dbReference>
<dbReference type="SMART" id="SM00450">
    <property type="entry name" value="RHOD"/>
    <property type="match status" value="1"/>
</dbReference>
<keyword evidence="1" id="KW-0560">Oxidoreductase</keyword>
<dbReference type="InterPro" id="IPR036873">
    <property type="entry name" value="Rhodanese-like_dom_sf"/>
</dbReference>
<name>A0A2N5Y414_9GAMM</name>
<gene>
    <name evidence="1" type="primary">trhO</name>
    <name evidence="4" type="ORF">CWI75_06785</name>
</gene>
<dbReference type="Gene3D" id="3.30.70.100">
    <property type="match status" value="1"/>
</dbReference>
<protein>
    <recommendedName>
        <fullName evidence="1">tRNA uridine(34) hydroxylase</fullName>
        <ecNumber evidence="1">1.14.-.-</ecNumber>
    </recommendedName>
    <alternativeName>
        <fullName evidence="1">tRNA hydroxylation protein O</fullName>
    </alternativeName>
</protein>
<evidence type="ECO:0000259" key="3">
    <source>
        <dbReference type="PROSITE" id="PS50206"/>
    </source>
</evidence>
<dbReference type="NCBIfam" id="NF001136">
    <property type="entry name" value="PRK00142.1-4"/>
    <property type="match status" value="1"/>
</dbReference>
<feature type="domain" description="Rhodanese" evidence="3">
    <location>
        <begin position="123"/>
        <end position="217"/>
    </location>
</feature>
<keyword evidence="5" id="KW-1185">Reference proteome</keyword>
<dbReference type="HAMAP" id="MF_00469">
    <property type="entry name" value="TrhO"/>
    <property type="match status" value="1"/>
</dbReference>
<comment type="caution">
    <text evidence="4">The sequence shown here is derived from an EMBL/GenBank/DDBJ whole genome shotgun (WGS) entry which is preliminary data.</text>
</comment>
<reference evidence="5" key="1">
    <citation type="submission" date="2017-11" db="EMBL/GenBank/DDBJ databases">
        <title>The draft genome sequence of Chromatocurvus sp. F02.</title>
        <authorList>
            <person name="Du Z.-J."/>
            <person name="Chang Y.-Q."/>
        </authorList>
    </citation>
    <scope>NUCLEOTIDE SEQUENCE [LARGE SCALE GENOMIC DNA]</scope>
    <source>
        <strain evidence="5">F02</strain>
    </source>
</reference>
<dbReference type="Pfam" id="PF00581">
    <property type="entry name" value="Rhodanese"/>
    <property type="match status" value="1"/>
</dbReference>
<dbReference type="PANTHER" id="PTHR43268:SF3">
    <property type="entry name" value="RHODANESE-LIKE DOMAIN-CONTAINING PROTEIN 7-RELATED"/>
    <property type="match status" value="1"/>
</dbReference>
<comment type="similarity">
    <text evidence="1">Belongs to the TrhO family.</text>
</comment>
<dbReference type="InterPro" id="IPR001763">
    <property type="entry name" value="Rhodanese-like_dom"/>
</dbReference>
<keyword evidence="1" id="KW-0819">tRNA processing</keyword>
<dbReference type="Proteomes" id="UP000234845">
    <property type="component" value="Unassembled WGS sequence"/>
</dbReference>
<comment type="function">
    <text evidence="1">Catalyzes oxygen-dependent 5-hydroxyuridine (ho5U) modification at position 34 in tRNAs.</text>
</comment>
<dbReference type="RefSeq" id="WP_101520720.1">
    <property type="nucleotide sequence ID" value="NZ_PKLZ01000003.1"/>
</dbReference>
<dbReference type="SUPFAM" id="SSF52821">
    <property type="entry name" value="Rhodanese/Cell cycle control phosphatase"/>
    <property type="match status" value="1"/>
</dbReference>
<evidence type="ECO:0000313" key="5">
    <source>
        <dbReference type="Proteomes" id="UP000234845"/>
    </source>
</evidence>
<evidence type="ECO:0000256" key="2">
    <source>
        <dbReference type="SAM" id="MobiDB-lite"/>
    </source>
</evidence>
<dbReference type="EC" id="1.14.-.-" evidence="1"/>
<dbReference type="EMBL" id="PKLZ01000003">
    <property type="protein sequence ID" value="PLW83119.1"/>
    <property type="molecule type" value="Genomic_DNA"/>
</dbReference>